<protein>
    <submittedName>
        <fullName evidence="1">Uncharacterized protein</fullName>
    </submittedName>
</protein>
<accession>A0A4Y7JDV3</accession>
<evidence type="ECO:0000313" key="1">
    <source>
        <dbReference type="EMBL" id="RZC58987.1"/>
    </source>
</evidence>
<dbReference type="Gramene" id="RZC58987">
    <property type="protein sequence ID" value="RZC58987"/>
    <property type="gene ID" value="C5167_006282"/>
</dbReference>
<proteinExistence type="predicted"/>
<name>A0A4Y7JDV3_PAPSO</name>
<dbReference type="Proteomes" id="UP000316621">
    <property type="component" value="Chromosome 4"/>
</dbReference>
<keyword evidence="2" id="KW-1185">Reference proteome</keyword>
<dbReference type="EMBL" id="CM010718">
    <property type="protein sequence ID" value="RZC58987.1"/>
    <property type="molecule type" value="Genomic_DNA"/>
</dbReference>
<reference evidence="1 2" key="1">
    <citation type="journal article" date="2018" name="Science">
        <title>The opium poppy genome and morphinan production.</title>
        <authorList>
            <person name="Guo L."/>
            <person name="Winzer T."/>
            <person name="Yang X."/>
            <person name="Li Y."/>
            <person name="Ning Z."/>
            <person name="He Z."/>
            <person name="Teodor R."/>
            <person name="Lu Y."/>
            <person name="Bowser T.A."/>
            <person name="Graham I.A."/>
            <person name="Ye K."/>
        </authorList>
    </citation>
    <scope>NUCLEOTIDE SEQUENCE [LARGE SCALE GENOMIC DNA]</scope>
    <source>
        <strain evidence="2">cv. HN1</strain>
        <tissue evidence="1">Leaves</tissue>
    </source>
</reference>
<gene>
    <name evidence="1" type="ORF">C5167_006282</name>
</gene>
<organism evidence="1 2">
    <name type="scientific">Papaver somniferum</name>
    <name type="common">Opium poppy</name>
    <dbReference type="NCBI Taxonomy" id="3469"/>
    <lineage>
        <taxon>Eukaryota</taxon>
        <taxon>Viridiplantae</taxon>
        <taxon>Streptophyta</taxon>
        <taxon>Embryophyta</taxon>
        <taxon>Tracheophyta</taxon>
        <taxon>Spermatophyta</taxon>
        <taxon>Magnoliopsida</taxon>
        <taxon>Ranunculales</taxon>
        <taxon>Papaveraceae</taxon>
        <taxon>Papaveroideae</taxon>
        <taxon>Papaver</taxon>
    </lineage>
</organism>
<sequence length="145" mass="16527">MSLFIDYVICENWVSLEVHLEESLCSKEPVFRVTKQVAAKKEKPESCCSESDLIVIPRKKSIDAAASCKESCSLHQQQRSKNPVMMTVQITHKGYIVLETSSPSAILMPIHDQALNPIFESLRYYNSSKRNQFTMSMKKSSCKYN</sequence>
<evidence type="ECO:0000313" key="2">
    <source>
        <dbReference type="Proteomes" id="UP000316621"/>
    </source>
</evidence>
<dbReference type="AlphaFoldDB" id="A0A4Y7JDV3"/>